<dbReference type="InterPro" id="IPR013783">
    <property type="entry name" value="Ig-like_fold"/>
</dbReference>
<name>A0A095ZNC5_9BACT</name>
<evidence type="ECO:0000256" key="12">
    <source>
        <dbReference type="PROSITE-ProRule" id="PRU00169"/>
    </source>
</evidence>
<dbReference type="PANTHER" id="PTHR43547:SF2">
    <property type="entry name" value="HYBRID SIGNAL TRANSDUCTION HISTIDINE KINASE C"/>
    <property type="match status" value="1"/>
</dbReference>
<accession>A0A095ZNC5</accession>
<dbReference type="CDD" id="cd00082">
    <property type="entry name" value="HisKA"/>
    <property type="match status" value="1"/>
</dbReference>
<dbReference type="InterPro" id="IPR018062">
    <property type="entry name" value="HTH_AraC-typ_CS"/>
</dbReference>
<evidence type="ECO:0000256" key="1">
    <source>
        <dbReference type="ARBA" id="ARBA00000085"/>
    </source>
</evidence>
<keyword evidence="10" id="KW-0238">DNA-binding</keyword>
<proteinExistence type="predicted"/>
<dbReference type="SMART" id="SM00387">
    <property type="entry name" value="HATPase_c"/>
    <property type="match status" value="1"/>
</dbReference>
<reference evidence="17 18" key="1">
    <citation type="submission" date="2014-07" db="EMBL/GenBank/DDBJ databases">
        <authorList>
            <person name="McCorrison J."/>
            <person name="Sanka R."/>
            <person name="Torralba M."/>
            <person name="Gillis M."/>
            <person name="Haft D.H."/>
            <person name="Methe B."/>
            <person name="Sutton G."/>
            <person name="Nelson K.E."/>
        </authorList>
    </citation>
    <scope>NUCLEOTIDE SEQUENCE [LARGE SCALE GENOMIC DNA]</scope>
    <source>
        <strain evidence="17 18">DNF00853</strain>
    </source>
</reference>
<evidence type="ECO:0000256" key="3">
    <source>
        <dbReference type="ARBA" id="ARBA00022553"/>
    </source>
</evidence>
<dbReference type="InterPro" id="IPR036890">
    <property type="entry name" value="HATPase_C_sf"/>
</dbReference>
<dbReference type="GO" id="GO:0000155">
    <property type="term" value="F:phosphorelay sensor kinase activity"/>
    <property type="evidence" value="ECO:0007669"/>
    <property type="project" value="InterPro"/>
</dbReference>
<sequence>MANNYKFFHISSQQGLPHQQVQAMVQDYQGNIWLGTRNGLARYDGYSIKNYFNEPYKPSSLSHNFVKSLFLDQKHRVWVAHSKGVSLYRPATDDFENFILPGYYIESIVETSDGKIICGGMKLCVFDEKARKFTPLPSLGGGFILSLAIDKEDQLYVATNSCIYAYNTKLNQISKLDTGIYKDFITGSDGIIPMTFDHAGRLWIGRNGKGVMALDVKTGNMRVYEANQLSDGTVRVITEDHKHNIWLGTEQGVTIIGQDGSIKTLKQQFGNINQLSDNAIYSILSDSNHNIWIGSYFGGVDMIKNSSPFSWEGPSYSPNKLQGKVVRQIIERNPHELWIATEDGGLNIYNPMRGTFSPFHSIPQLGSNVHCLFYDKSADIIWIGTFRNGLFRYNLNSGSVKRFELSMNLSAVSIFDFARQSSGKLWVGTTQGLHWYDSQAQKFRRINHSSLNHAFIYALAVDQADNLWIGTVAYGIYKLNTKTNQLIHWKATQQAQGLKDNNITYIYPAQDGKVWVGTNNNGLQVLNPKTGKFSEIQNDNTLSRSTICGINADTQGRIWISTSQGLFQYIPKTRTINRYTTDDGLPTNQFNFSSTLLTQDDRMYFGTVNGLIMFRSKDMVSKSTNLNVHLKSLRINGEEINAASANSPLTKELDATHEIRLSYRQGHSIMIDYGVISPGQTESIIYKTKVDGIDNQWQEMGNGHTFVSYNMEPGTYILRIRANNSNTGWENQPEKAIKIIVAPPFYRSTWAYLFYLLLIAIIVYYIQHYYKIRLNEKNKAKMAMMEKNKIEEVNRAKFDFFTTVSHELKTPLSLIIAPLKSIHKDKLNETEQRHLETALENTNKMEELINELVTFNKVESDNFPFYIQQGNPLEFIKILANLFRRSAAEKHLNLSVDCENNDEIVWFSPSYLERIMNNLLSNAIKFTPENGEVKVKASIITGQEDNYTYLDVRVADTGIGIAQEEQKKIFQKFYQTKRGYNTNNKGWGIGLSLVQRLVTIHKGTIELKSELQHGSTFRILLNVDAKAFDRQSLITDDKVIVPLTDYHFSPSMTDINNASKDIVMEEDSKMSILIVEDNTDMLTFLTNYFSPKYNVYTATNGKEGIEVAQNESIQLVISDVMMPIMDGVSFCSKLKSDVTTSHIPVILLTAKNEQEDVVAGYKSGAEAYVSKPFDPQVLDLQVKNIIQLVKTRQTEIKNTKTEDIETSSLNDIDKKFILQINQLIDKNIGNNEFAVTDITQAMAISRSLLHTKMKNLLNMSIGEYIRHKRLALASELLMKGYSVSETAYRCGFSDPNYFSKVFKKFYGKSPTEFIVAL</sequence>
<evidence type="ECO:0000256" key="13">
    <source>
        <dbReference type="SAM" id="Phobius"/>
    </source>
</evidence>
<dbReference type="InterPro" id="IPR004358">
    <property type="entry name" value="Sig_transdc_His_kin-like_C"/>
</dbReference>
<dbReference type="Gene3D" id="2.60.40.10">
    <property type="entry name" value="Immunoglobulins"/>
    <property type="match status" value="1"/>
</dbReference>
<dbReference type="InterPro" id="IPR011110">
    <property type="entry name" value="Reg_prop"/>
</dbReference>
<keyword evidence="8" id="KW-0902">Two-component regulatory system</keyword>
<dbReference type="InterPro" id="IPR005467">
    <property type="entry name" value="His_kinase_dom"/>
</dbReference>
<evidence type="ECO:0000256" key="4">
    <source>
        <dbReference type="ARBA" id="ARBA00022679"/>
    </source>
</evidence>
<dbReference type="GO" id="GO:0003700">
    <property type="term" value="F:DNA-binding transcription factor activity"/>
    <property type="evidence" value="ECO:0007669"/>
    <property type="project" value="InterPro"/>
</dbReference>
<evidence type="ECO:0000256" key="10">
    <source>
        <dbReference type="ARBA" id="ARBA00023125"/>
    </source>
</evidence>
<dbReference type="PANTHER" id="PTHR43547">
    <property type="entry name" value="TWO-COMPONENT HISTIDINE KINASE"/>
    <property type="match status" value="1"/>
</dbReference>
<evidence type="ECO:0000256" key="5">
    <source>
        <dbReference type="ARBA" id="ARBA00022741"/>
    </source>
</evidence>
<dbReference type="GO" id="GO:0005524">
    <property type="term" value="F:ATP binding"/>
    <property type="evidence" value="ECO:0007669"/>
    <property type="project" value="UniProtKB-KW"/>
</dbReference>
<keyword evidence="6" id="KW-0418">Kinase</keyword>
<dbReference type="Gene3D" id="1.10.287.130">
    <property type="match status" value="1"/>
</dbReference>
<dbReference type="GO" id="GO:0043565">
    <property type="term" value="F:sequence-specific DNA binding"/>
    <property type="evidence" value="ECO:0007669"/>
    <property type="project" value="InterPro"/>
</dbReference>
<evidence type="ECO:0000256" key="9">
    <source>
        <dbReference type="ARBA" id="ARBA00023015"/>
    </source>
</evidence>
<evidence type="ECO:0000256" key="6">
    <source>
        <dbReference type="ARBA" id="ARBA00022777"/>
    </source>
</evidence>
<keyword evidence="7" id="KW-0067">ATP-binding</keyword>
<dbReference type="InterPro" id="IPR018060">
    <property type="entry name" value="HTH_AraC"/>
</dbReference>
<dbReference type="Pfam" id="PF07495">
    <property type="entry name" value="Y_Y_Y"/>
    <property type="match status" value="1"/>
</dbReference>
<keyword evidence="3 12" id="KW-0597">Phosphoprotein</keyword>
<comment type="catalytic activity">
    <reaction evidence="1">
        <text>ATP + protein L-histidine = ADP + protein N-phospho-L-histidine.</text>
        <dbReference type="EC" id="2.7.13.3"/>
    </reaction>
</comment>
<dbReference type="EC" id="2.7.13.3" evidence="2"/>
<dbReference type="Pfam" id="PF07494">
    <property type="entry name" value="Reg_prop"/>
    <property type="match status" value="4"/>
</dbReference>
<dbReference type="InterPro" id="IPR003594">
    <property type="entry name" value="HATPase_dom"/>
</dbReference>
<dbReference type="Gene3D" id="2.130.10.10">
    <property type="entry name" value="YVTN repeat-like/Quinoprotein amine dehydrogenase"/>
    <property type="match status" value="2"/>
</dbReference>
<dbReference type="PROSITE" id="PS50110">
    <property type="entry name" value="RESPONSE_REGULATORY"/>
    <property type="match status" value="1"/>
</dbReference>
<dbReference type="InterPro" id="IPR015943">
    <property type="entry name" value="WD40/YVTN_repeat-like_dom_sf"/>
</dbReference>
<feature type="domain" description="Histidine kinase" evidence="15">
    <location>
        <begin position="803"/>
        <end position="1025"/>
    </location>
</feature>
<gene>
    <name evidence="17" type="ORF">HMPREF2137_02640</name>
</gene>
<dbReference type="SUPFAM" id="SSF52172">
    <property type="entry name" value="CheY-like"/>
    <property type="match status" value="1"/>
</dbReference>
<dbReference type="InterPro" id="IPR009057">
    <property type="entry name" value="Homeodomain-like_sf"/>
</dbReference>
<feature type="transmembrane region" description="Helical" evidence="13">
    <location>
        <begin position="749"/>
        <end position="766"/>
    </location>
</feature>
<evidence type="ECO:0000256" key="8">
    <source>
        <dbReference type="ARBA" id="ARBA00023012"/>
    </source>
</evidence>
<dbReference type="EMBL" id="JRNN01000029">
    <property type="protein sequence ID" value="KGF36188.1"/>
    <property type="molecule type" value="Genomic_DNA"/>
</dbReference>
<dbReference type="InterPro" id="IPR011123">
    <property type="entry name" value="Y_Y_Y"/>
</dbReference>
<dbReference type="Pfam" id="PF00072">
    <property type="entry name" value="Response_reg"/>
    <property type="match status" value="1"/>
</dbReference>
<dbReference type="CDD" id="cd17574">
    <property type="entry name" value="REC_OmpR"/>
    <property type="match status" value="1"/>
</dbReference>
<evidence type="ECO:0000313" key="17">
    <source>
        <dbReference type="EMBL" id="KGF36188.1"/>
    </source>
</evidence>
<keyword evidence="11" id="KW-0804">Transcription</keyword>
<dbReference type="OrthoDB" id="717811at2"/>
<dbReference type="Gene3D" id="3.40.50.2300">
    <property type="match status" value="1"/>
</dbReference>
<dbReference type="Gene3D" id="3.30.565.10">
    <property type="entry name" value="Histidine kinase-like ATPase, C-terminal domain"/>
    <property type="match status" value="1"/>
</dbReference>
<dbReference type="Pfam" id="PF00512">
    <property type="entry name" value="HisKA"/>
    <property type="match status" value="1"/>
</dbReference>
<feature type="modified residue" description="4-aspartylphosphate" evidence="12">
    <location>
        <position position="1119"/>
    </location>
</feature>
<dbReference type="Pfam" id="PF12833">
    <property type="entry name" value="HTH_18"/>
    <property type="match status" value="1"/>
</dbReference>
<dbReference type="SMART" id="SM00342">
    <property type="entry name" value="HTH_ARAC"/>
    <property type="match status" value="1"/>
</dbReference>
<evidence type="ECO:0000313" key="18">
    <source>
        <dbReference type="Proteomes" id="UP000029556"/>
    </source>
</evidence>
<evidence type="ECO:0000256" key="2">
    <source>
        <dbReference type="ARBA" id="ARBA00012438"/>
    </source>
</evidence>
<dbReference type="PRINTS" id="PR00344">
    <property type="entry name" value="BCTRLSENSOR"/>
</dbReference>
<dbReference type="Pfam" id="PF02518">
    <property type="entry name" value="HATPase_c"/>
    <property type="match status" value="1"/>
</dbReference>
<keyword evidence="9" id="KW-0805">Transcription regulation</keyword>
<keyword evidence="13" id="KW-1133">Transmembrane helix</keyword>
<keyword evidence="4" id="KW-0808">Transferase</keyword>
<keyword evidence="13" id="KW-0812">Transmembrane</keyword>
<evidence type="ECO:0000256" key="11">
    <source>
        <dbReference type="ARBA" id="ARBA00023163"/>
    </source>
</evidence>
<dbReference type="Proteomes" id="UP000029556">
    <property type="component" value="Unassembled WGS sequence"/>
</dbReference>
<dbReference type="SMART" id="SM00448">
    <property type="entry name" value="REC"/>
    <property type="match status" value="1"/>
</dbReference>
<dbReference type="SUPFAM" id="SSF63829">
    <property type="entry name" value="Calcium-dependent phosphotriesterase"/>
    <property type="match status" value="3"/>
</dbReference>
<dbReference type="InterPro" id="IPR003661">
    <property type="entry name" value="HisK_dim/P_dom"/>
</dbReference>
<protein>
    <recommendedName>
        <fullName evidence="2">histidine kinase</fullName>
        <ecNumber evidence="2">2.7.13.3</ecNumber>
    </recommendedName>
</protein>
<dbReference type="FunFam" id="3.30.565.10:FF:000037">
    <property type="entry name" value="Hybrid sensor histidine kinase/response regulator"/>
    <property type="match status" value="1"/>
</dbReference>
<feature type="domain" description="Response regulatory" evidence="16">
    <location>
        <begin position="1071"/>
        <end position="1186"/>
    </location>
</feature>
<dbReference type="SMART" id="SM00388">
    <property type="entry name" value="HisKA"/>
    <property type="match status" value="1"/>
</dbReference>
<dbReference type="InterPro" id="IPR001789">
    <property type="entry name" value="Sig_transdc_resp-reg_receiver"/>
</dbReference>
<dbReference type="InterPro" id="IPR036097">
    <property type="entry name" value="HisK_dim/P_sf"/>
</dbReference>
<dbReference type="PROSITE" id="PS00041">
    <property type="entry name" value="HTH_ARAC_FAMILY_1"/>
    <property type="match status" value="1"/>
</dbReference>
<dbReference type="PROSITE" id="PS01124">
    <property type="entry name" value="HTH_ARAC_FAMILY_2"/>
    <property type="match status" value="1"/>
</dbReference>
<dbReference type="SUPFAM" id="SSF46689">
    <property type="entry name" value="Homeodomain-like"/>
    <property type="match status" value="1"/>
</dbReference>
<dbReference type="SUPFAM" id="SSF55874">
    <property type="entry name" value="ATPase domain of HSP90 chaperone/DNA topoisomerase II/histidine kinase"/>
    <property type="match status" value="1"/>
</dbReference>
<keyword evidence="5" id="KW-0547">Nucleotide-binding</keyword>
<evidence type="ECO:0000256" key="7">
    <source>
        <dbReference type="ARBA" id="ARBA00022840"/>
    </source>
</evidence>
<dbReference type="PROSITE" id="PS50109">
    <property type="entry name" value="HIS_KIN"/>
    <property type="match status" value="1"/>
</dbReference>
<dbReference type="InterPro" id="IPR011006">
    <property type="entry name" value="CheY-like_superfamily"/>
</dbReference>
<evidence type="ECO:0000259" key="15">
    <source>
        <dbReference type="PROSITE" id="PS50109"/>
    </source>
</evidence>
<evidence type="ECO:0000259" key="16">
    <source>
        <dbReference type="PROSITE" id="PS50110"/>
    </source>
</evidence>
<evidence type="ECO:0000259" key="14">
    <source>
        <dbReference type="PROSITE" id="PS01124"/>
    </source>
</evidence>
<keyword evidence="13" id="KW-0472">Membrane</keyword>
<comment type="caution">
    <text evidence="17">The sequence shown here is derived from an EMBL/GenBank/DDBJ whole genome shotgun (WGS) entry which is preliminary data.</text>
</comment>
<dbReference type="SUPFAM" id="SSF47384">
    <property type="entry name" value="Homodimeric domain of signal transducing histidine kinase"/>
    <property type="match status" value="1"/>
</dbReference>
<dbReference type="Gene3D" id="1.10.10.60">
    <property type="entry name" value="Homeodomain-like"/>
    <property type="match status" value="1"/>
</dbReference>
<organism evidence="17 18">
    <name type="scientific">Hoylesella buccalis DNF00853</name>
    <dbReference type="NCBI Taxonomy" id="1401074"/>
    <lineage>
        <taxon>Bacteria</taxon>
        <taxon>Pseudomonadati</taxon>
        <taxon>Bacteroidota</taxon>
        <taxon>Bacteroidia</taxon>
        <taxon>Bacteroidales</taxon>
        <taxon>Prevotellaceae</taxon>
        <taxon>Hoylesella</taxon>
    </lineage>
</organism>
<feature type="domain" description="HTH araC/xylS-type" evidence="14">
    <location>
        <begin position="1218"/>
        <end position="1316"/>
    </location>
</feature>